<keyword evidence="1" id="KW-1133">Transmembrane helix</keyword>
<accession>A0A376CIP6</accession>
<dbReference type="OrthoDB" id="4424197at2"/>
<sequence>MSRFDRGRAVVAAISIVVLVGLVVVLGMRSDPPPPINGDSLGMEQGESFTDYAARADESLRALNDEDAHHFALVTFTEPLEAEPAGEVTEPVGRVNAMVIADAHPRPLPEPIDGENRSDVYARELDRVATALADVPMPEPINTLNGVVVWDYPAALRALDDDPHVAAVEALPADAQWGRFGVSPVVMPD</sequence>
<evidence type="ECO:0000256" key="1">
    <source>
        <dbReference type="SAM" id="Phobius"/>
    </source>
</evidence>
<feature type="transmembrane region" description="Helical" evidence="1">
    <location>
        <begin position="9"/>
        <end position="28"/>
    </location>
</feature>
<keyword evidence="1" id="KW-0472">Membrane</keyword>
<gene>
    <name evidence="2" type="ORF">NCTC11862_00160</name>
</gene>
<keyword evidence="1" id="KW-0812">Transmembrane</keyword>
<evidence type="ECO:0000313" key="2">
    <source>
        <dbReference type="EMBL" id="STC68294.1"/>
    </source>
</evidence>
<dbReference type="AlphaFoldDB" id="A0A376CIP6"/>
<evidence type="ECO:0000313" key="3">
    <source>
        <dbReference type="Proteomes" id="UP000254467"/>
    </source>
</evidence>
<dbReference type="EMBL" id="UFXQ01000001">
    <property type="protein sequence ID" value="STC68294.1"/>
    <property type="molecule type" value="Genomic_DNA"/>
</dbReference>
<name>A0A376CIP6_9CORY</name>
<dbReference type="RefSeq" id="WP_018580590.1">
    <property type="nucleotide sequence ID" value="NZ_UFXQ01000001.1"/>
</dbReference>
<proteinExistence type="predicted"/>
<keyword evidence="3" id="KW-1185">Reference proteome</keyword>
<dbReference type="Proteomes" id="UP000254467">
    <property type="component" value="Unassembled WGS sequence"/>
</dbReference>
<reference evidence="2 3" key="1">
    <citation type="submission" date="2018-06" db="EMBL/GenBank/DDBJ databases">
        <authorList>
            <consortium name="Pathogen Informatics"/>
            <person name="Doyle S."/>
        </authorList>
    </citation>
    <scope>NUCLEOTIDE SEQUENCE [LARGE SCALE GENOMIC DNA]</scope>
    <source>
        <strain evidence="2 3">NCTC11862</strain>
    </source>
</reference>
<organism evidence="2 3">
    <name type="scientific">Corynebacterium pilosum</name>
    <dbReference type="NCBI Taxonomy" id="35756"/>
    <lineage>
        <taxon>Bacteria</taxon>
        <taxon>Bacillati</taxon>
        <taxon>Actinomycetota</taxon>
        <taxon>Actinomycetes</taxon>
        <taxon>Mycobacteriales</taxon>
        <taxon>Corynebacteriaceae</taxon>
        <taxon>Corynebacterium</taxon>
    </lineage>
</organism>
<dbReference type="STRING" id="35756.GCA_001044155_01425"/>
<protein>
    <submittedName>
        <fullName evidence="2">Putative secreted protein</fullName>
    </submittedName>
</protein>